<name>A0A160T5E3_9CHLR</name>
<accession>A0A160T5E3</accession>
<keyword evidence="1" id="KW-1133">Transmembrane helix</keyword>
<feature type="transmembrane region" description="Helical" evidence="1">
    <location>
        <begin position="39"/>
        <end position="64"/>
    </location>
</feature>
<evidence type="ECO:0000313" key="3">
    <source>
        <dbReference type="Proteomes" id="UP000215027"/>
    </source>
</evidence>
<gene>
    <name evidence="2" type="ORF">CFX0092_A2042</name>
</gene>
<dbReference type="Proteomes" id="UP000215027">
    <property type="component" value="Chromosome I"/>
</dbReference>
<keyword evidence="3" id="KW-1185">Reference proteome</keyword>
<dbReference type="KEGG" id="pbf:CFX0092_A2042"/>
<keyword evidence="1" id="KW-0812">Transmembrane</keyword>
<organism evidence="2 3">
    <name type="scientific">Candidatus Promineifilum breve</name>
    <dbReference type="NCBI Taxonomy" id="1806508"/>
    <lineage>
        <taxon>Bacteria</taxon>
        <taxon>Bacillati</taxon>
        <taxon>Chloroflexota</taxon>
        <taxon>Ardenticatenia</taxon>
        <taxon>Candidatus Promineifilales</taxon>
        <taxon>Candidatus Promineifilaceae</taxon>
        <taxon>Candidatus Promineifilum</taxon>
    </lineage>
</organism>
<dbReference type="InterPro" id="IPR004676">
    <property type="entry name" value="Cd-R_transporter"/>
</dbReference>
<evidence type="ECO:0000256" key="1">
    <source>
        <dbReference type="SAM" id="Phobius"/>
    </source>
</evidence>
<feature type="transmembrane region" description="Helical" evidence="1">
    <location>
        <begin position="143"/>
        <end position="163"/>
    </location>
</feature>
<sequence length="203" mass="21489">MNWLPLIALGVTAFAATNVDDSLLLLLLFGDRRFRARHVFVGQAVGIGLLVLISLLVALLALAIPGRLIGLLGLLPILIGGRELLARRDGGPEEAAPSATAVTRATPGWRRAASVAGLTLANGGDNIGVYAPLFAARPPAQTGLLLVVLAVMLVGWLFGAFYLARYSPIAPRMRRVGTTLAPWAFIILGMVIFAEAFLLPVLY</sequence>
<keyword evidence="1" id="KW-0472">Membrane</keyword>
<feature type="transmembrane region" description="Helical" evidence="1">
    <location>
        <begin position="183"/>
        <end position="202"/>
    </location>
</feature>
<dbReference type="EMBL" id="LN890655">
    <property type="protein sequence ID" value="CUS03920.2"/>
    <property type="molecule type" value="Genomic_DNA"/>
</dbReference>
<dbReference type="AlphaFoldDB" id="A0A160T5E3"/>
<evidence type="ECO:0000313" key="2">
    <source>
        <dbReference type="EMBL" id="CUS03920.2"/>
    </source>
</evidence>
<reference evidence="2" key="1">
    <citation type="submission" date="2016-01" db="EMBL/GenBank/DDBJ databases">
        <authorList>
            <person name="Mcilroy J.S."/>
            <person name="Karst M S."/>
            <person name="Albertsen M."/>
        </authorList>
    </citation>
    <scope>NUCLEOTIDE SEQUENCE</scope>
    <source>
        <strain evidence="2">Cfx-K</strain>
    </source>
</reference>
<dbReference type="RefSeq" id="WP_157913041.1">
    <property type="nucleotide sequence ID" value="NZ_LN890655.1"/>
</dbReference>
<dbReference type="Pfam" id="PF03596">
    <property type="entry name" value="Cad"/>
    <property type="match status" value="1"/>
</dbReference>
<dbReference type="OrthoDB" id="512191at2"/>
<protein>
    <submittedName>
        <fullName evidence="2">Cadmium resistance transporter</fullName>
    </submittedName>
</protein>
<proteinExistence type="predicted"/>